<dbReference type="AlphaFoldDB" id="A0A7J9PJ33"/>
<reference evidence="1 2" key="1">
    <citation type="submission" date="2020-07" db="EMBL/GenBank/DDBJ databases">
        <title>Genomic Encyclopedia of Type Strains, Phase IV (KMG-V): Genome sequencing to study the core and pangenomes of soil and plant-associated prokaryotes.</title>
        <authorList>
            <person name="Whitman W."/>
        </authorList>
    </citation>
    <scope>NUCLEOTIDE SEQUENCE [LARGE SCALE GENOMIC DNA]</scope>
    <source>
        <strain evidence="1 2">C8</strain>
    </source>
</reference>
<dbReference type="EMBL" id="JACDUL010000004">
    <property type="protein sequence ID" value="MBA2862738.1"/>
    <property type="molecule type" value="Genomic_DNA"/>
</dbReference>
<dbReference type="RefSeq" id="WP_012068188.1">
    <property type="nucleotide sequence ID" value="NZ_JACDUL010000004.1"/>
</dbReference>
<accession>A0A7J9PJ33</accession>
<sequence>MIDDFRDDFMDFENDQKMDKLAVEMLLKAPLMSKEEFDETLLTLRKMAIKKSGRRNARFTMDSWADTAYDMSMKC</sequence>
<gene>
    <name evidence="1" type="ORF">HNP90_001635</name>
</gene>
<proteinExistence type="predicted"/>
<comment type="caution">
    <text evidence="1">The sequence shown here is derived from an EMBL/GenBank/DDBJ whole genome shotgun (WGS) entry which is preliminary data.</text>
</comment>
<protein>
    <submittedName>
        <fullName evidence="1">Uncharacterized protein</fullName>
    </submittedName>
</protein>
<name>A0A7J9PJ33_METMI</name>
<dbReference type="Proteomes" id="UP000533207">
    <property type="component" value="Unassembled WGS sequence"/>
</dbReference>
<evidence type="ECO:0000313" key="1">
    <source>
        <dbReference type="EMBL" id="MBA2862738.1"/>
    </source>
</evidence>
<organism evidence="1 2">
    <name type="scientific">Methanococcus maripaludis</name>
    <name type="common">Methanococcus deltae</name>
    <dbReference type="NCBI Taxonomy" id="39152"/>
    <lineage>
        <taxon>Archaea</taxon>
        <taxon>Methanobacteriati</taxon>
        <taxon>Methanobacteriota</taxon>
        <taxon>Methanomada group</taxon>
        <taxon>Methanococci</taxon>
        <taxon>Methanococcales</taxon>
        <taxon>Methanococcaceae</taxon>
        <taxon>Methanococcus</taxon>
    </lineage>
</organism>
<evidence type="ECO:0000313" key="2">
    <source>
        <dbReference type="Proteomes" id="UP000533207"/>
    </source>
</evidence>